<name>A0A538SN13_UNCEI</name>
<evidence type="ECO:0000313" key="4">
    <source>
        <dbReference type="Proteomes" id="UP000317366"/>
    </source>
</evidence>
<comment type="caution">
    <text evidence="2">The sequence shown here is derived from an EMBL/GenBank/DDBJ whole genome shotgun (WGS) entry which is preliminary data.</text>
</comment>
<keyword evidence="1" id="KW-0732">Signal</keyword>
<proteinExistence type="predicted"/>
<dbReference type="PROSITE" id="PS51257">
    <property type="entry name" value="PROKAR_LIPOPROTEIN"/>
    <property type="match status" value="1"/>
</dbReference>
<accession>A0A538SN13</accession>
<organism evidence="2 5">
    <name type="scientific">Eiseniibacteriota bacterium</name>
    <dbReference type="NCBI Taxonomy" id="2212470"/>
    <lineage>
        <taxon>Bacteria</taxon>
        <taxon>Candidatus Eiseniibacteriota</taxon>
    </lineage>
</organism>
<evidence type="ECO:0008006" key="6">
    <source>
        <dbReference type="Google" id="ProtNLM"/>
    </source>
</evidence>
<dbReference type="EMBL" id="VBOU01000094">
    <property type="protein sequence ID" value="TMQ52754.1"/>
    <property type="molecule type" value="Genomic_DNA"/>
</dbReference>
<evidence type="ECO:0000313" key="2">
    <source>
        <dbReference type="EMBL" id="TMQ52754.1"/>
    </source>
</evidence>
<dbReference type="Proteomes" id="UP000317366">
    <property type="component" value="Unassembled WGS sequence"/>
</dbReference>
<dbReference type="EMBL" id="VBOX01000004">
    <property type="protein sequence ID" value="TMQ66920.1"/>
    <property type="molecule type" value="Genomic_DNA"/>
</dbReference>
<evidence type="ECO:0000313" key="3">
    <source>
        <dbReference type="EMBL" id="TMQ66920.1"/>
    </source>
</evidence>
<dbReference type="AlphaFoldDB" id="A0A538SN13"/>
<sequence>MTKLKALVFLSVMTSCFSSGVLAEEAPREIRLGQPPPPAPKRDQAEVRAIERFLAARQSGSLDRSRDAAARRFLAGGAKVDAATLVGERGETLAAFDFSDAAIVHLTSGRFRVPVYLLFTDGNGRVTRSRDEDLTFEGGRGGFACSSIKVRSAMSWDSGEVSKTADRLHAREALDRADDFLRTWAKRQTRQVAYSISDIYPDVPAGIVIPCLRFTAQLGKRGYDVVDMPLMMSKGPNGYELEPAAN</sequence>
<feature type="chain" id="PRO_5039810571" description="DUF1571 domain-containing protein" evidence="1">
    <location>
        <begin position="24"/>
        <end position="246"/>
    </location>
</feature>
<reference evidence="4 5" key="1">
    <citation type="journal article" date="2019" name="Nat. Microbiol.">
        <title>Mediterranean grassland soil C-N compound turnover is dependent on rainfall and depth, and is mediated by genomically divergent microorganisms.</title>
        <authorList>
            <person name="Diamond S."/>
            <person name="Andeer P.F."/>
            <person name="Li Z."/>
            <person name="Crits-Christoph A."/>
            <person name="Burstein D."/>
            <person name="Anantharaman K."/>
            <person name="Lane K.R."/>
            <person name="Thomas B.C."/>
            <person name="Pan C."/>
            <person name="Northen T.R."/>
            <person name="Banfield J.F."/>
        </authorList>
    </citation>
    <scope>NUCLEOTIDE SEQUENCE [LARGE SCALE GENOMIC DNA]</scope>
    <source>
        <strain evidence="2">WS_4</strain>
        <strain evidence="3">WS_7</strain>
    </source>
</reference>
<evidence type="ECO:0000256" key="1">
    <source>
        <dbReference type="SAM" id="SignalP"/>
    </source>
</evidence>
<dbReference type="Proteomes" id="UP000319829">
    <property type="component" value="Unassembled WGS sequence"/>
</dbReference>
<evidence type="ECO:0000313" key="5">
    <source>
        <dbReference type="Proteomes" id="UP000319829"/>
    </source>
</evidence>
<protein>
    <recommendedName>
        <fullName evidence="6">DUF1571 domain-containing protein</fullName>
    </recommendedName>
</protein>
<feature type="signal peptide" evidence="1">
    <location>
        <begin position="1"/>
        <end position="23"/>
    </location>
</feature>
<gene>
    <name evidence="2" type="ORF">E6K74_11465</name>
    <name evidence="3" type="ORF">E6K77_00580</name>
</gene>